<keyword evidence="3" id="KW-1185">Reference proteome</keyword>
<dbReference type="AlphaFoldDB" id="A0A098S7T1"/>
<dbReference type="EMBL" id="JPOS01000018">
    <property type="protein sequence ID" value="KGE88634.1"/>
    <property type="molecule type" value="Genomic_DNA"/>
</dbReference>
<dbReference type="InterPro" id="IPR027417">
    <property type="entry name" value="P-loop_NTPase"/>
</dbReference>
<dbReference type="PANTHER" id="PTHR34825:SF1">
    <property type="entry name" value="AAA-ATPASE-LIKE DOMAIN-CONTAINING PROTEIN"/>
    <property type="match status" value="1"/>
</dbReference>
<gene>
    <name evidence="2" type="ORF">IX84_08170</name>
</gene>
<dbReference type="InterPro" id="IPR018631">
    <property type="entry name" value="AAA-ATPase-like_dom"/>
</dbReference>
<feature type="domain" description="AAA-ATPase-like" evidence="1">
    <location>
        <begin position="5"/>
        <end position="201"/>
    </location>
</feature>
<dbReference type="RefSeq" id="WP_044218369.1">
    <property type="nucleotide sequence ID" value="NZ_JBKAGJ010000006.1"/>
</dbReference>
<dbReference type="InterPro" id="IPR012547">
    <property type="entry name" value="PDDEXK_9"/>
</dbReference>
<dbReference type="Pfam" id="PF09820">
    <property type="entry name" value="AAA-ATPase_like"/>
    <property type="match status" value="1"/>
</dbReference>
<accession>A0A098S7T1</accession>
<comment type="caution">
    <text evidence="2">The sequence shown here is derived from an EMBL/GenBank/DDBJ whole genome shotgun (WGS) entry which is preliminary data.</text>
</comment>
<dbReference type="Pfam" id="PF08011">
    <property type="entry name" value="PDDEXK_9"/>
    <property type="match status" value="1"/>
</dbReference>
<dbReference type="SUPFAM" id="SSF52540">
    <property type="entry name" value="P-loop containing nucleoside triphosphate hydrolases"/>
    <property type="match status" value="1"/>
</dbReference>
<reference evidence="2 3" key="1">
    <citation type="journal article" date="2014" name="Int. J. Syst. Evol. Microbiol.">
        <title>Phaeodactylibacter xiamenensis gen. nov., sp. nov., a member of the family Saprospiraceae isolated from the marine alga Phaeodactylum tricornutum.</title>
        <authorList>
            <person name="Chen Z.Jr."/>
            <person name="Lei X."/>
            <person name="Lai Q."/>
            <person name="Li Y."/>
            <person name="Zhang B."/>
            <person name="Zhang J."/>
            <person name="Zhang H."/>
            <person name="Yang L."/>
            <person name="Zheng W."/>
            <person name="Tian Y."/>
            <person name="Yu Z."/>
            <person name="Xu H.Jr."/>
            <person name="Zheng T."/>
        </authorList>
    </citation>
    <scope>NUCLEOTIDE SEQUENCE [LARGE SCALE GENOMIC DNA]</scope>
    <source>
        <strain evidence="2 3">KD52</strain>
    </source>
</reference>
<proteinExistence type="predicted"/>
<organism evidence="2 3">
    <name type="scientific">Phaeodactylibacter xiamenensis</name>
    <dbReference type="NCBI Taxonomy" id="1524460"/>
    <lineage>
        <taxon>Bacteria</taxon>
        <taxon>Pseudomonadati</taxon>
        <taxon>Bacteroidota</taxon>
        <taxon>Saprospiria</taxon>
        <taxon>Saprospirales</taxon>
        <taxon>Haliscomenobacteraceae</taxon>
        <taxon>Phaeodactylibacter</taxon>
    </lineage>
</organism>
<evidence type="ECO:0000259" key="1">
    <source>
        <dbReference type="Pfam" id="PF09820"/>
    </source>
</evidence>
<dbReference type="PANTHER" id="PTHR34825">
    <property type="entry name" value="CONSERVED PROTEIN, WITH A WEAK D-GALACTARATE DEHYDRATASE/ALTRONATE HYDROLASE DOMAIN"/>
    <property type="match status" value="1"/>
</dbReference>
<dbReference type="Proteomes" id="UP000029736">
    <property type="component" value="Unassembled WGS sequence"/>
</dbReference>
<dbReference type="STRING" id="1524460.IX84_08170"/>
<name>A0A098S7T1_9BACT</name>
<dbReference type="OrthoDB" id="9776605at2"/>
<evidence type="ECO:0000313" key="3">
    <source>
        <dbReference type="Proteomes" id="UP000029736"/>
    </source>
</evidence>
<evidence type="ECO:0000313" key="2">
    <source>
        <dbReference type="EMBL" id="KGE88634.1"/>
    </source>
</evidence>
<dbReference type="Gene3D" id="3.40.50.300">
    <property type="entry name" value="P-loop containing nucleotide triphosphate hydrolases"/>
    <property type="match status" value="1"/>
</dbReference>
<protein>
    <recommendedName>
        <fullName evidence="1">AAA-ATPase-like domain-containing protein</fullName>
    </recommendedName>
</protein>
<sequence>MKQLPIGIQDFKVLREGNYIYVDKTEHIHRLATTGKYYFLSRPRRFGKSLLLTTIRDLYAGRKSLFEGLWIEDHWDWAATSPVLHFYFDKINYAQKGLANALVYDLNRKAEHYGLTLAATDYKSLFVELLEKLAAKNGPVVLLIDEYDKPILDYLSEEDLDTAKANRHILREFYGIIKGSDADLRFVLLTGVSKFAKVSVFSHLNNLNDLTLHREYATLTGYTQEELEHYFTDYITAAKTALEISEAALLKTMKDWYNGYSWDGEHKVYNPFGILNFFSNKAFSNFWFSTGSPRFLIEQMKEQGVYQVEDIEVSNTALERFDIENLTLVPLLFQAGYLTVKSSNRMTGEYILGYPNLEVQESMYEHLIDELAHNPSRLNTGRTIQDMQRAFIRNELDEVRNILEAILSDLPYEVFDRKSEGLYHGLVHLIFNYLGIYAQSEVHSSKGRADAIVETPTHVYIFEFKFDQSAEAALEQILSNAYADRYRSSKKKITGIGVNFKPDQRTALDWKVAHL</sequence>